<accession>A0A565CMC6</accession>
<proteinExistence type="predicted"/>
<dbReference type="EMBL" id="CABITT030000008">
    <property type="protein sequence ID" value="VVB14878.1"/>
    <property type="molecule type" value="Genomic_DNA"/>
</dbReference>
<protein>
    <submittedName>
        <fullName evidence="1">Uncharacterized protein</fullName>
    </submittedName>
</protein>
<reference evidence="1" key="1">
    <citation type="submission" date="2019-07" db="EMBL/GenBank/DDBJ databases">
        <authorList>
            <person name="Dittberner H."/>
        </authorList>
    </citation>
    <scope>NUCLEOTIDE SEQUENCE [LARGE SCALE GENOMIC DNA]</scope>
</reference>
<gene>
    <name evidence="1" type="ORF">ANE_LOCUS25322</name>
</gene>
<dbReference type="AlphaFoldDB" id="A0A565CMC6"/>
<organism evidence="1 2">
    <name type="scientific">Arabis nemorensis</name>
    <dbReference type="NCBI Taxonomy" id="586526"/>
    <lineage>
        <taxon>Eukaryota</taxon>
        <taxon>Viridiplantae</taxon>
        <taxon>Streptophyta</taxon>
        <taxon>Embryophyta</taxon>
        <taxon>Tracheophyta</taxon>
        <taxon>Spermatophyta</taxon>
        <taxon>Magnoliopsida</taxon>
        <taxon>eudicotyledons</taxon>
        <taxon>Gunneridae</taxon>
        <taxon>Pentapetalae</taxon>
        <taxon>rosids</taxon>
        <taxon>malvids</taxon>
        <taxon>Brassicales</taxon>
        <taxon>Brassicaceae</taxon>
        <taxon>Arabideae</taxon>
        <taxon>Arabis</taxon>
    </lineage>
</organism>
<evidence type="ECO:0000313" key="1">
    <source>
        <dbReference type="EMBL" id="VVB14878.1"/>
    </source>
</evidence>
<dbReference type="Proteomes" id="UP000489600">
    <property type="component" value="Unassembled WGS sequence"/>
</dbReference>
<keyword evidence="2" id="KW-1185">Reference proteome</keyword>
<sequence length="128" mass="14513">MSKAKDFKETFKRFDQYLNGETSKFDMPAVLNNNSPPMRLSEIDDIFGELKTEGEDRVFGDSSKLLVNPQSPCTSRPILTLNNVTKGKRAYRKKTDNQVQVPKKGLNEEKDSLDDWVVVGNDDIGDKK</sequence>
<name>A0A565CMC6_9BRAS</name>
<dbReference type="OrthoDB" id="1093567at2759"/>
<comment type="caution">
    <text evidence="1">The sequence shown here is derived from an EMBL/GenBank/DDBJ whole genome shotgun (WGS) entry which is preliminary data.</text>
</comment>
<evidence type="ECO:0000313" key="2">
    <source>
        <dbReference type="Proteomes" id="UP000489600"/>
    </source>
</evidence>